<evidence type="ECO:0000256" key="4">
    <source>
        <dbReference type="ARBA" id="ARBA00023242"/>
    </source>
</evidence>
<reference evidence="9 10" key="1">
    <citation type="submission" date="2014-04" db="EMBL/GenBank/DDBJ databases">
        <authorList>
            <consortium name="DOE Joint Genome Institute"/>
            <person name="Kuo A."/>
            <person name="Kohler A."/>
            <person name="Costa M.D."/>
            <person name="Nagy L.G."/>
            <person name="Floudas D."/>
            <person name="Copeland A."/>
            <person name="Barry K.W."/>
            <person name="Cichocki N."/>
            <person name="Veneault-Fourrey C."/>
            <person name="LaButti K."/>
            <person name="Lindquist E.A."/>
            <person name="Lipzen A."/>
            <person name="Lundell T."/>
            <person name="Morin E."/>
            <person name="Murat C."/>
            <person name="Sun H."/>
            <person name="Tunlid A."/>
            <person name="Henrissat B."/>
            <person name="Grigoriev I.V."/>
            <person name="Hibbett D.S."/>
            <person name="Martin F."/>
            <person name="Nordberg H.P."/>
            <person name="Cantor M.N."/>
            <person name="Hua S.X."/>
        </authorList>
    </citation>
    <scope>NUCLEOTIDE SEQUENCE [LARGE SCALE GENOMIC DNA]</scope>
    <source>
        <strain evidence="9 10">Marx 270</strain>
    </source>
</reference>
<dbReference type="AlphaFoldDB" id="A0A0C3PHQ8"/>
<proteinExistence type="inferred from homology"/>
<comment type="function">
    <text evidence="5">Component of the kinetochore, a multiprotein complex that assembles on centromeric DNA and attaches chromosomes to spindle microtubules, mediating chromosome segregation and sister chromatid segregation during meiosis and mitosis. Component of the inner kinetochore constitutive centromere-associated network (CCAN), which serves as a structural platform for outer kinetochore assembly.</text>
</comment>
<protein>
    <recommendedName>
        <fullName evidence="6">CENP-C homolog</fullName>
    </recommendedName>
</protein>
<dbReference type="FunFam" id="2.60.120.10:FF:000033">
    <property type="entry name" value="Centromere protein C 1"/>
    <property type="match status" value="1"/>
</dbReference>
<dbReference type="OrthoDB" id="1939643at2759"/>
<feature type="region of interest" description="Disordered" evidence="7">
    <location>
        <begin position="115"/>
        <end position="307"/>
    </location>
</feature>
<dbReference type="GO" id="GO:0000776">
    <property type="term" value="C:kinetochore"/>
    <property type="evidence" value="ECO:0007669"/>
    <property type="project" value="InterPro"/>
</dbReference>
<evidence type="ECO:0000313" key="10">
    <source>
        <dbReference type="Proteomes" id="UP000054217"/>
    </source>
</evidence>
<comment type="subcellular location">
    <subcellularLocation>
        <location evidence="1">Nucleus</location>
    </subcellularLocation>
</comment>
<feature type="compositionally biased region" description="Basic and acidic residues" evidence="7">
    <location>
        <begin position="16"/>
        <end position="30"/>
    </location>
</feature>
<keyword evidence="10" id="KW-1185">Reference proteome</keyword>
<dbReference type="SUPFAM" id="SSF51182">
    <property type="entry name" value="RmlC-like cupins"/>
    <property type="match status" value="1"/>
</dbReference>
<dbReference type="InterPro" id="IPR011051">
    <property type="entry name" value="RmlC_Cupin_sf"/>
</dbReference>
<feature type="compositionally biased region" description="Acidic residues" evidence="7">
    <location>
        <begin position="203"/>
        <end position="212"/>
    </location>
</feature>
<dbReference type="CDD" id="cd06993">
    <property type="entry name" value="cupin_CENP-C_C"/>
    <property type="match status" value="1"/>
</dbReference>
<feature type="region of interest" description="Disordered" evidence="7">
    <location>
        <begin position="1"/>
        <end position="32"/>
    </location>
</feature>
<evidence type="ECO:0000256" key="3">
    <source>
        <dbReference type="ARBA" id="ARBA00023125"/>
    </source>
</evidence>
<feature type="compositionally biased region" description="Polar residues" evidence="7">
    <location>
        <begin position="146"/>
        <end position="157"/>
    </location>
</feature>
<dbReference type="Gene3D" id="2.60.120.10">
    <property type="entry name" value="Jelly Rolls"/>
    <property type="match status" value="1"/>
</dbReference>
<feature type="region of interest" description="Disordered" evidence="7">
    <location>
        <begin position="515"/>
        <end position="556"/>
    </location>
</feature>
<feature type="compositionally biased region" description="Basic and acidic residues" evidence="7">
    <location>
        <begin position="266"/>
        <end position="278"/>
    </location>
</feature>
<dbReference type="GO" id="GO:0005634">
    <property type="term" value="C:nucleus"/>
    <property type="evidence" value="ECO:0007669"/>
    <property type="project" value="UniProtKB-SubCell"/>
</dbReference>
<dbReference type="STRING" id="870435.A0A0C3PHQ8"/>
<dbReference type="GO" id="GO:0051382">
    <property type="term" value="P:kinetochore assembly"/>
    <property type="evidence" value="ECO:0007669"/>
    <property type="project" value="InterPro"/>
</dbReference>
<dbReference type="InterPro" id="IPR025974">
    <property type="entry name" value="Mif2/CENP-C_cupin"/>
</dbReference>
<dbReference type="EMBL" id="KN831946">
    <property type="protein sequence ID" value="KIO13585.1"/>
    <property type="molecule type" value="Genomic_DNA"/>
</dbReference>
<keyword evidence="3" id="KW-0238">DNA-binding</keyword>
<evidence type="ECO:0000256" key="2">
    <source>
        <dbReference type="ARBA" id="ARBA00010291"/>
    </source>
</evidence>
<sequence length="556" mass="62321">MPREPRKSSLGTRRGPPREHIPFRADDLGHGKKTGIAVQYVDRNSDEFEPFDEVMKQADNRTPPRIKSKKKRIVVVSPVLDEVDEDGEMSMDLAESNQGSPLAYFTNASHLYHSTNARRSSSLRHPRRSSIVEYDQLPSPRHHSDTLSSRKSLTNGAGPSPLAKSHAAPDAELDVEPPNSQNYPDAPETQVDDGADYSHISDESEEVAEVAEEVTALPRRSNKGKERAIPYEDQEPNGNGVNEVEDDIARGLEEVENDANDAEAEVPPKKRAREEGQKTQRPRGRPAKRVAIAPPERSPTPEGVRRGRRHRYKPLEWWRQEKVVYGRRESGVTLVPQIKEIIRIPKEPPKPLGQAGKKGRAGSVRAKTRELKTPVPSNPEEGWDEKTLADGVVLDFLTREPVKRRIIQTARMFEPRSAANSNWFFQKIFGEGDFIAAGEMRIPPRGEKPSKSSKDNAYVFYVVEGAVSVVIHESTYIVSSGGMFLVPRGNTYCIHNICQRDAKLFFTQARHVGEEEITPERASQSVPPTPHRRRHSEVAEDGSRTSTGPKRSKSRH</sequence>
<evidence type="ECO:0000259" key="8">
    <source>
        <dbReference type="Pfam" id="PF11699"/>
    </source>
</evidence>
<dbReference type="InterPro" id="IPR014710">
    <property type="entry name" value="RmlC-like_jellyroll"/>
</dbReference>
<evidence type="ECO:0000256" key="6">
    <source>
        <dbReference type="ARBA" id="ARBA00075033"/>
    </source>
</evidence>
<dbReference type="GO" id="GO:0019237">
    <property type="term" value="F:centromeric DNA binding"/>
    <property type="evidence" value="ECO:0007669"/>
    <property type="project" value="InterPro"/>
</dbReference>
<dbReference type="GO" id="GO:0051315">
    <property type="term" value="P:attachment of mitotic spindle microtubules to kinetochore"/>
    <property type="evidence" value="ECO:0007669"/>
    <property type="project" value="TreeGrafter"/>
</dbReference>
<dbReference type="PANTHER" id="PTHR16684:SF11">
    <property type="entry name" value="CENTROMERE PROTEIN C"/>
    <property type="match status" value="1"/>
</dbReference>
<evidence type="ECO:0000256" key="7">
    <source>
        <dbReference type="SAM" id="MobiDB-lite"/>
    </source>
</evidence>
<evidence type="ECO:0000256" key="5">
    <source>
        <dbReference type="ARBA" id="ARBA00057947"/>
    </source>
</evidence>
<dbReference type="Pfam" id="PF11699">
    <property type="entry name" value="CENP-C_C"/>
    <property type="match status" value="1"/>
</dbReference>
<dbReference type="GO" id="GO:0051455">
    <property type="term" value="P:spindle attachment to meiosis I kinetochore"/>
    <property type="evidence" value="ECO:0007669"/>
    <property type="project" value="TreeGrafter"/>
</dbReference>
<reference evidence="10" key="2">
    <citation type="submission" date="2015-01" db="EMBL/GenBank/DDBJ databases">
        <title>Evolutionary Origins and Diversification of the Mycorrhizal Mutualists.</title>
        <authorList>
            <consortium name="DOE Joint Genome Institute"/>
            <consortium name="Mycorrhizal Genomics Consortium"/>
            <person name="Kohler A."/>
            <person name="Kuo A."/>
            <person name="Nagy L.G."/>
            <person name="Floudas D."/>
            <person name="Copeland A."/>
            <person name="Barry K.W."/>
            <person name="Cichocki N."/>
            <person name="Veneault-Fourrey C."/>
            <person name="LaButti K."/>
            <person name="Lindquist E.A."/>
            <person name="Lipzen A."/>
            <person name="Lundell T."/>
            <person name="Morin E."/>
            <person name="Murat C."/>
            <person name="Riley R."/>
            <person name="Ohm R."/>
            <person name="Sun H."/>
            <person name="Tunlid A."/>
            <person name="Henrissat B."/>
            <person name="Grigoriev I.V."/>
            <person name="Hibbett D.S."/>
            <person name="Martin F."/>
        </authorList>
    </citation>
    <scope>NUCLEOTIDE SEQUENCE [LARGE SCALE GENOMIC DNA]</scope>
    <source>
        <strain evidence="10">Marx 270</strain>
    </source>
</reference>
<evidence type="ECO:0000256" key="1">
    <source>
        <dbReference type="ARBA" id="ARBA00004123"/>
    </source>
</evidence>
<dbReference type="HOGENOM" id="CLU_022335_0_0_1"/>
<dbReference type="Proteomes" id="UP000054217">
    <property type="component" value="Unassembled WGS sequence"/>
</dbReference>
<feature type="domain" description="Mif2/CENP-C cupin" evidence="8">
    <location>
        <begin position="425"/>
        <end position="508"/>
    </location>
</feature>
<evidence type="ECO:0000313" key="9">
    <source>
        <dbReference type="EMBL" id="KIO13585.1"/>
    </source>
</evidence>
<dbReference type="InterPro" id="IPR028386">
    <property type="entry name" value="CENP-C/Mif2/cnp3"/>
</dbReference>
<name>A0A0C3PHQ8_PISTI</name>
<dbReference type="PANTHER" id="PTHR16684">
    <property type="entry name" value="CENTROMERE PROTEIN C"/>
    <property type="match status" value="1"/>
</dbReference>
<gene>
    <name evidence="9" type="ORF">M404DRAFT_122748</name>
</gene>
<comment type="similarity">
    <text evidence="2">Belongs to the CENP-C/MIF2 family.</text>
</comment>
<accession>A0A0C3PHQ8</accession>
<feature type="region of interest" description="Disordered" evidence="7">
    <location>
        <begin position="346"/>
        <end position="384"/>
    </location>
</feature>
<keyword evidence="4" id="KW-0539">Nucleus</keyword>
<feature type="compositionally biased region" description="Acidic residues" evidence="7">
    <location>
        <begin position="254"/>
        <end position="264"/>
    </location>
</feature>
<organism evidence="9 10">
    <name type="scientific">Pisolithus tinctorius Marx 270</name>
    <dbReference type="NCBI Taxonomy" id="870435"/>
    <lineage>
        <taxon>Eukaryota</taxon>
        <taxon>Fungi</taxon>
        <taxon>Dikarya</taxon>
        <taxon>Basidiomycota</taxon>
        <taxon>Agaricomycotina</taxon>
        <taxon>Agaricomycetes</taxon>
        <taxon>Agaricomycetidae</taxon>
        <taxon>Boletales</taxon>
        <taxon>Sclerodermatineae</taxon>
        <taxon>Pisolithaceae</taxon>
        <taxon>Pisolithus</taxon>
    </lineage>
</organism>
<dbReference type="InParanoid" id="A0A0C3PHQ8"/>